<name>A0ABR6VLP5_9FIRM</name>
<proteinExistence type="predicted"/>
<dbReference type="Pfam" id="PF03061">
    <property type="entry name" value="4HBT"/>
    <property type="match status" value="1"/>
</dbReference>
<organism evidence="3 4">
    <name type="scientific">Megasphaera hominis</name>
    <dbReference type="NCBI Taxonomy" id="159836"/>
    <lineage>
        <taxon>Bacteria</taxon>
        <taxon>Bacillati</taxon>
        <taxon>Bacillota</taxon>
        <taxon>Negativicutes</taxon>
        <taxon>Veillonellales</taxon>
        <taxon>Veillonellaceae</taxon>
        <taxon>Megasphaera</taxon>
    </lineage>
</organism>
<dbReference type="InterPro" id="IPR033120">
    <property type="entry name" value="HOTDOG_ACOT"/>
</dbReference>
<dbReference type="InterPro" id="IPR006683">
    <property type="entry name" value="Thioestr_dom"/>
</dbReference>
<evidence type="ECO:0000259" key="2">
    <source>
        <dbReference type="PROSITE" id="PS51770"/>
    </source>
</evidence>
<dbReference type="Proteomes" id="UP000606870">
    <property type="component" value="Unassembled WGS sequence"/>
</dbReference>
<keyword evidence="4" id="KW-1185">Reference proteome</keyword>
<dbReference type="Gene3D" id="3.10.129.10">
    <property type="entry name" value="Hotdog Thioesterase"/>
    <property type="match status" value="1"/>
</dbReference>
<comment type="caution">
    <text evidence="3">The sequence shown here is derived from an EMBL/GenBank/DDBJ whole genome shotgun (WGS) entry which is preliminary data.</text>
</comment>
<sequence>MAGKDQHVSAAHMVLGKDLNPHGTLFAGQAAAYFIECGFLAVQAFLGHGHIVCLSLDGLRFLRPVHKDQTIRIDSTLVYAGTSSVGVYLAMQRLPGEEKAAECFTSFVSIEEATGKAVPHGLSLGVLNDETKRLQDLYLAYKGVTVV</sequence>
<reference evidence="3 4" key="1">
    <citation type="submission" date="2020-08" db="EMBL/GenBank/DDBJ databases">
        <authorList>
            <person name="Liu C."/>
            <person name="Sun Q."/>
        </authorList>
    </citation>
    <scope>NUCLEOTIDE SEQUENCE [LARGE SCALE GENOMIC DNA]</scope>
    <source>
        <strain evidence="3 4">NSJ-59</strain>
    </source>
</reference>
<dbReference type="CDD" id="cd03442">
    <property type="entry name" value="BFIT_BACH"/>
    <property type="match status" value="1"/>
</dbReference>
<feature type="domain" description="HotDog ACOT-type" evidence="2">
    <location>
        <begin position="4"/>
        <end position="113"/>
    </location>
</feature>
<dbReference type="RefSeq" id="WP_186503405.1">
    <property type="nucleotide sequence ID" value="NZ_JACOGK010000021.1"/>
</dbReference>
<gene>
    <name evidence="3" type="ORF">H8J70_07970</name>
</gene>
<dbReference type="PROSITE" id="PS51770">
    <property type="entry name" value="HOTDOG_ACOT"/>
    <property type="match status" value="1"/>
</dbReference>
<evidence type="ECO:0000313" key="4">
    <source>
        <dbReference type="Proteomes" id="UP000606870"/>
    </source>
</evidence>
<protein>
    <submittedName>
        <fullName evidence="3">Acyl-CoA thioesterase</fullName>
    </submittedName>
</protein>
<evidence type="ECO:0000256" key="1">
    <source>
        <dbReference type="PROSITE-ProRule" id="PRU01106"/>
    </source>
</evidence>
<accession>A0ABR6VLP5</accession>
<keyword evidence="1" id="KW-0378">Hydrolase</keyword>
<dbReference type="EMBL" id="JACOGK010000021">
    <property type="protein sequence ID" value="MBC3537186.1"/>
    <property type="molecule type" value="Genomic_DNA"/>
</dbReference>
<evidence type="ECO:0000313" key="3">
    <source>
        <dbReference type="EMBL" id="MBC3537186.1"/>
    </source>
</evidence>
<dbReference type="InterPro" id="IPR029069">
    <property type="entry name" value="HotDog_dom_sf"/>
</dbReference>
<dbReference type="SUPFAM" id="SSF54637">
    <property type="entry name" value="Thioesterase/thiol ester dehydrase-isomerase"/>
    <property type="match status" value="1"/>
</dbReference>